<proteinExistence type="predicted"/>
<evidence type="ECO:0000256" key="1">
    <source>
        <dbReference type="SAM" id="MobiDB-lite"/>
    </source>
</evidence>
<evidence type="ECO:0000313" key="3">
    <source>
        <dbReference type="Proteomes" id="UP000181942"/>
    </source>
</evidence>
<organism evidence="2 3">
    <name type="scientific">Streptomyces mirabilis</name>
    <dbReference type="NCBI Taxonomy" id="68239"/>
    <lineage>
        <taxon>Bacteria</taxon>
        <taxon>Bacillati</taxon>
        <taxon>Actinomycetota</taxon>
        <taxon>Actinomycetes</taxon>
        <taxon>Kitasatosporales</taxon>
        <taxon>Streptomycetaceae</taxon>
        <taxon>Streptomyces</taxon>
    </lineage>
</organism>
<dbReference type="AlphaFoldDB" id="A0A1I2MVZ0"/>
<name>A0A1I2MVZ0_9ACTN</name>
<evidence type="ECO:0000313" key="2">
    <source>
        <dbReference type="EMBL" id="SFF95734.1"/>
    </source>
</evidence>
<dbReference type="Proteomes" id="UP000181942">
    <property type="component" value="Unassembled WGS sequence"/>
</dbReference>
<feature type="region of interest" description="Disordered" evidence="1">
    <location>
        <begin position="93"/>
        <end position="117"/>
    </location>
</feature>
<sequence>MWVADGTLIPVGGRKVGAPSRNYRFSAYAQVTIDADTHLVTAAAGPVPGATAEAKARWDSVPAQTREGKTVLGDGAYLNIGLVVPHCTHPRSLLPGEEADNTEHRRIRTASSMPSPA</sequence>
<evidence type="ECO:0008006" key="4">
    <source>
        <dbReference type="Google" id="ProtNLM"/>
    </source>
</evidence>
<gene>
    <name evidence="2" type="ORF">SAMN02787118_11442</name>
</gene>
<accession>A0A1I2MVZ0</accession>
<reference evidence="2 3" key="1">
    <citation type="submission" date="2016-10" db="EMBL/GenBank/DDBJ databases">
        <authorList>
            <person name="de Groot N.N."/>
        </authorList>
    </citation>
    <scope>NUCLEOTIDE SEQUENCE [LARGE SCALE GENOMIC DNA]</scope>
    <source>
        <strain evidence="2 3">OK461</strain>
    </source>
</reference>
<protein>
    <recommendedName>
        <fullName evidence="4">DDE superfamily endonuclease</fullName>
    </recommendedName>
</protein>
<dbReference type="EMBL" id="FONR01000014">
    <property type="protein sequence ID" value="SFF95734.1"/>
    <property type="molecule type" value="Genomic_DNA"/>
</dbReference>